<evidence type="ECO:0000313" key="2">
    <source>
        <dbReference type="Proteomes" id="UP000289738"/>
    </source>
</evidence>
<reference evidence="1 2" key="1">
    <citation type="submission" date="2019-01" db="EMBL/GenBank/DDBJ databases">
        <title>Sequencing of cultivated peanut Arachis hypogaea provides insights into genome evolution and oil improvement.</title>
        <authorList>
            <person name="Chen X."/>
        </authorList>
    </citation>
    <scope>NUCLEOTIDE SEQUENCE [LARGE SCALE GENOMIC DNA]</scope>
    <source>
        <strain evidence="2">cv. Fuhuasheng</strain>
        <tissue evidence="1">Leaves</tissue>
    </source>
</reference>
<proteinExistence type="predicted"/>
<name>A0A445E8F2_ARAHY</name>
<organism evidence="1 2">
    <name type="scientific">Arachis hypogaea</name>
    <name type="common">Peanut</name>
    <dbReference type="NCBI Taxonomy" id="3818"/>
    <lineage>
        <taxon>Eukaryota</taxon>
        <taxon>Viridiplantae</taxon>
        <taxon>Streptophyta</taxon>
        <taxon>Embryophyta</taxon>
        <taxon>Tracheophyta</taxon>
        <taxon>Spermatophyta</taxon>
        <taxon>Magnoliopsida</taxon>
        <taxon>eudicotyledons</taxon>
        <taxon>Gunneridae</taxon>
        <taxon>Pentapetalae</taxon>
        <taxon>rosids</taxon>
        <taxon>fabids</taxon>
        <taxon>Fabales</taxon>
        <taxon>Fabaceae</taxon>
        <taxon>Papilionoideae</taxon>
        <taxon>50 kb inversion clade</taxon>
        <taxon>dalbergioids sensu lato</taxon>
        <taxon>Dalbergieae</taxon>
        <taxon>Pterocarpus clade</taxon>
        <taxon>Arachis</taxon>
    </lineage>
</organism>
<sequence>MSLELLLPLTLIDLTPSPPSSSRRRRRNELRSHCRYRTALFHHRAATVSALKTPSPGSPPTSVAQLCSIVAGAISVPPVSPSVVPLSPSCSRSALLCSRLLASSSRHCHREKLNLSALHRSAARAALCTAASSASHHQLWAALLLLFFPFPFPSLSLLHSRLRCYNVIVNCLIGIDSGPR</sequence>
<dbReference type="Proteomes" id="UP000289738">
    <property type="component" value="Chromosome A02"/>
</dbReference>
<dbReference type="AlphaFoldDB" id="A0A445E8F2"/>
<keyword evidence="2" id="KW-1185">Reference proteome</keyword>
<protein>
    <submittedName>
        <fullName evidence="1">Uncharacterized protein</fullName>
    </submittedName>
</protein>
<comment type="caution">
    <text evidence="1">The sequence shown here is derived from an EMBL/GenBank/DDBJ whole genome shotgun (WGS) entry which is preliminary data.</text>
</comment>
<accession>A0A445E8F2</accession>
<evidence type="ECO:0000313" key="1">
    <source>
        <dbReference type="EMBL" id="RYR71613.1"/>
    </source>
</evidence>
<gene>
    <name evidence="1" type="ORF">Ahy_A02g005849</name>
</gene>
<dbReference type="EMBL" id="SDMP01000002">
    <property type="protein sequence ID" value="RYR71613.1"/>
    <property type="molecule type" value="Genomic_DNA"/>
</dbReference>